<dbReference type="SUPFAM" id="SSF49785">
    <property type="entry name" value="Galactose-binding domain-like"/>
    <property type="match status" value="1"/>
</dbReference>
<evidence type="ECO:0000256" key="2">
    <source>
        <dbReference type="ARBA" id="ARBA00022801"/>
    </source>
</evidence>
<dbReference type="Gene3D" id="2.60.120.260">
    <property type="entry name" value="Galactose-binding domain-like"/>
    <property type="match status" value="1"/>
</dbReference>
<evidence type="ECO:0000256" key="1">
    <source>
        <dbReference type="ARBA" id="ARBA00007401"/>
    </source>
</evidence>
<dbReference type="Proteomes" id="UP000078559">
    <property type="component" value="Unassembled WGS sequence"/>
</dbReference>
<dbReference type="Pfam" id="PF22666">
    <property type="entry name" value="Glyco_hydro_2_N2"/>
    <property type="match status" value="1"/>
</dbReference>
<dbReference type="InterPro" id="IPR041351">
    <property type="entry name" value="Ig_GlcNase"/>
</dbReference>
<dbReference type="SUPFAM" id="SSF51445">
    <property type="entry name" value="(Trans)glycosidases"/>
    <property type="match status" value="1"/>
</dbReference>
<evidence type="ECO:0000259" key="5">
    <source>
        <dbReference type="Pfam" id="PF22666"/>
    </source>
</evidence>
<keyword evidence="3" id="KW-0326">Glycosidase</keyword>
<protein>
    <submittedName>
        <fullName evidence="6">Exo-beta-D-glucosaminidase</fullName>
    </submittedName>
</protein>
<reference evidence="6" key="1">
    <citation type="submission" date="2014-12" db="EMBL/GenBank/DDBJ databases">
        <title>Genome Sequence of Valsa Canker Pathogens Uncovers a Specific Adaption of Colonization on Woody Bark.</title>
        <authorList>
            <person name="Yin Z."/>
            <person name="Liu H."/>
            <person name="Gao X."/>
            <person name="Li Z."/>
            <person name="Song N."/>
            <person name="Ke X."/>
            <person name="Dai Q."/>
            <person name="Wu Y."/>
            <person name="Sun Y."/>
            <person name="Xu J.-R."/>
            <person name="Kang Z.K."/>
            <person name="Wang L."/>
            <person name="Huang L."/>
        </authorList>
    </citation>
    <scope>NUCLEOTIDE SEQUENCE [LARGE SCALE GENOMIC DNA]</scope>
    <source>
        <strain evidence="6">03-8</strain>
    </source>
</reference>
<dbReference type="AlphaFoldDB" id="A0A194VI70"/>
<dbReference type="InterPro" id="IPR017853">
    <property type="entry name" value="GH"/>
</dbReference>
<organism evidence="6 7">
    <name type="scientific">Cytospora mali</name>
    <name type="common">Apple Valsa canker fungus</name>
    <name type="synonym">Valsa mali</name>
    <dbReference type="NCBI Taxonomy" id="578113"/>
    <lineage>
        <taxon>Eukaryota</taxon>
        <taxon>Fungi</taxon>
        <taxon>Dikarya</taxon>
        <taxon>Ascomycota</taxon>
        <taxon>Pezizomycotina</taxon>
        <taxon>Sordariomycetes</taxon>
        <taxon>Sordariomycetidae</taxon>
        <taxon>Diaporthales</taxon>
        <taxon>Cytosporaceae</taxon>
        <taxon>Cytospora</taxon>
    </lineage>
</organism>
<dbReference type="Gene3D" id="2.60.40.10">
    <property type="entry name" value="Immunoglobulins"/>
    <property type="match status" value="3"/>
</dbReference>
<name>A0A194VI70_CYTMA</name>
<comment type="similarity">
    <text evidence="1">Belongs to the glycosyl hydrolase 2 family.</text>
</comment>
<dbReference type="GO" id="GO:0004553">
    <property type="term" value="F:hydrolase activity, hydrolyzing O-glycosyl compounds"/>
    <property type="evidence" value="ECO:0007669"/>
    <property type="project" value="InterPro"/>
</dbReference>
<evidence type="ECO:0000313" key="7">
    <source>
        <dbReference type="Proteomes" id="UP000078559"/>
    </source>
</evidence>
<evidence type="ECO:0000259" key="4">
    <source>
        <dbReference type="Pfam" id="PF18368"/>
    </source>
</evidence>
<dbReference type="OrthoDB" id="408532at2759"/>
<evidence type="ECO:0000313" key="6">
    <source>
        <dbReference type="EMBL" id="KUI63678.1"/>
    </source>
</evidence>
<gene>
    <name evidence="6" type="ORF">VM1G_10450</name>
</gene>
<accession>A0A194VI70</accession>
<dbReference type="InterPro" id="IPR036156">
    <property type="entry name" value="Beta-gal/glucu_dom_sf"/>
</dbReference>
<dbReference type="Gene3D" id="3.20.20.80">
    <property type="entry name" value="Glycosidases"/>
    <property type="match status" value="1"/>
</dbReference>
<dbReference type="InterPro" id="IPR054593">
    <property type="entry name" value="Beta-mannosidase-like_N2"/>
</dbReference>
<dbReference type="PANTHER" id="PTHR43536">
    <property type="entry name" value="MANNOSYLGLYCOPROTEIN ENDO-BETA-MANNOSIDASE"/>
    <property type="match status" value="1"/>
</dbReference>
<dbReference type="Pfam" id="PF18368">
    <property type="entry name" value="Ig_GlcNase"/>
    <property type="match status" value="1"/>
</dbReference>
<dbReference type="PANTHER" id="PTHR43536:SF1">
    <property type="entry name" value="MANNOSYLGLYCOPROTEIN ENDO-BETA-MANNOSIDASE"/>
    <property type="match status" value="1"/>
</dbReference>
<dbReference type="InterPro" id="IPR008979">
    <property type="entry name" value="Galactose-bd-like_sf"/>
</dbReference>
<dbReference type="SMR" id="A0A194VI70"/>
<dbReference type="EMBL" id="KN796114">
    <property type="protein sequence ID" value="KUI63678.1"/>
    <property type="molecule type" value="Genomic_DNA"/>
</dbReference>
<dbReference type="InterPro" id="IPR013783">
    <property type="entry name" value="Ig-like_fold"/>
</dbReference>
<dbReference type="InterPro" id="IPR043534">
    <property type="entry name" value="EBDG/EBM"/>
</dbReference>
<evidence type="ECO:0000256" key="3">
    <source>
        <dbReference type="ARBA" id="ARBA00023295"/>
    </source>
</evidence>
<feature type="domain" description="Exo-beta-D-glucosaminidase Ig-fold" evidence="4">
    <location>
        <begin position="814"/>
        <end position="927"/>
    </location>
</feature>
<keyword evidence="7" id="KW-1185">Reference proteome</keyword>
<keyword evidence="2" id="KW-0378">Hydrolase</keyword>
<dbReference type="SUPFAM" id="SSF49303">
    <property type="entry name" value="beta-Galactosidase/glucuronidase domain"/>
    <property type="match status" value="3"/>
</dbReference>
<feature type="domain" description="Beta-mannosidase-like galactose-binding" evidence="5">
    <location>
        <begin position="75"/>
        <end position="178"/>
    </location>
</feature>
<proteinExistence type="inferred from homology"/>
<sequence>MLPGNFLPALLVADNGQVSPIPTWDIAPKFLVTDDLPCLSFPGNGDRNYWHHIPISKCTVIGCLHAAGVSPWSNLTHIYAGRNMEMHRNDTCYEEPWIFRQEFSLNPGPGKHFLLESNGITSKADIFLNGRQIATKEFQAGSYGGHTYDITHIANNSNALVVKVYPTNYTEDLAQSFNDWNQSPVDHSLGIWRDITLKQAGSVSLGPLSITTQLRSSNKPLAKVSLRALARNLENRTITIQSRADVLRKGSGFRDKQKHTKEGHPRQDGMVNRKDVVTDVDDHSTSVITLPPYASRELKLDVCLSYTASDIWWPRKWGHQPLFQARLNVSVNNIVSDSRKATFGLRRVRSRLNKYKDRVFEVNGVPFQVLGAGYAPDLLLRWNATRFTQIAEYIMDIGLNTIRLEGKMEQPELYEICDRLGIMVLPGWECCDKWEAWSYNHDLPYSSLWSTNDYATAHSSIRHEAAMLQTHPSILGFMVGSDFQPDDKAAAIYVEGLKHSHWDTPIISSASKRGYPKQLGPSGMKMDGPYDWVPPSYWYDTEPSSKRLGAAFGFGSELGAGVGTPELGSLLQFLDWSEVNDLWKQPNKTEYHMSPSETFSTRRVYNDALWHRYGPPTSSSDYLLKAQMMDYEATRSQFEAYSAKWDAKRPATGMVYWMLNNAWPSLQWNLFDYYMHPGGSYFGAKTGSRIEHLAFDYFHKAVYLINHSMDRMGPRKIEAELIDLESALKSKHCSASNITFADVPESTPIFRKCMIYDTRPNTSLKLFEIKQVRRIKDVGLLRLVLIDEHNTVLSRNVYWVSNTIDKLDWKNSDWFYTPVKKYADFTSLSNLKTANVSVSAKRAESGGRSITVRLENLSQLPAVFIRLDLVVFNHEKTVGNYRWNSVVPLKWSDNYVTLWPGEQLDLEVAPMDGALRADMLLVSGRNVNEAEIPII</sequence>